<reference evidence="2 3" key="1">
    <citation type="submission" date="2018-10" db="EMBL/GenBank/DDBJ databases">
        <title>Fifty Aureobasidium pullulans genomes reveal a recombining polyextremotolerant generalist.</title>
        <authorList>
            <person name="Gostincar C."/>
            <person name="Turk M."/>
            <person name="Zajc J."/>
            <person name="Gunde-Cimerman N."/>
        </authorList>
    </citation>
    <scope>NUCLEOTIDE SEQUENCE [LARGE SCALE GENOMIC DNA]</scope>
    <source>
        <strain evidence="2 3">EXF-3863</strain>
    </source>
</reference>
<feature type="compositionally biased region" description="Low complexity" evidence="1">
    <location>
        <begin position="499"/>
        <end position="513"/>
    </location>
</feature>
<feature type="region of interest" description="Disordered" evidence="1">
    <location>
        <begin position="102"/>
        <end position="155"/>
    </location>
</feature>
<feature type="region of interest" description="Disordered" evidence="1">
    <location>
        <begin position="394"/>
        <end position="428"/>
    </location>
</feature>
<dbReference type="EMBL" id="QZBM01000995">
    <property type="protein sequence ID" value="THZ08292.1"/>
    <property type="molecule type" value="Genomic_DNA"/>
</dbReference>
<feature type="compositionally biased region" description="Acidic residues" evidence="1">
    <location>
        <begin position="288"/>
        <end position="315"/>
    </location>
</feature>
<comment type="caution">
    <text evidence="2">The sequence shown here is derived from an EMBL/GenBank/DDBJ whole genome shotgun (WGS) entry which is preliminary data.</text>
</comment>
<proteinExistence type="predicted"/>
<dbReference type="Proteomes" id="UP000308005">
    <property type="component" value="Unassembled WGS sequence"/>
</dbReference>
<feature type="region of interest" description="Disordered" evidence="1">
    <location>
        <begin position="283"/>
        <end position="343"/>
    </location>
</feature>
<feature type="region of interest" description="Disordered" evidence="1">
    <location>
        <begin position="497"/>
        <end position="556"/>
    </location>
</feature>
<feature type="compositionally biased region" description="Pro residues" evidence="1">
    <location>
        <begin position="400"/>
        <end position="426"/>
    </location>
</feature>
<feature type="compositionally biased region" description="Low complexity" evidence="1">
    <location>
        <begin position="543"/>
        <end position="556"/>
    </location>
</feature>
<sequence>MNRHFPAHFNRIVIFQSSHLGVTNVSPYYFSKRSFLRERVPITHLLIQQGALEQRPVATHSFDSAARNRSGRVGPPTMDDDNTGRRIADFRRSLLNYEEMAAQNRTSENRSSDPDSGYRSSTPEPSAFIADPNSPHLPHSPALHPNITTRARNRTHRRFSDLFSLRGRTPTFDERPKISRPIVNQGDIDVPHNGPYIYNHPSRPRLDVEIPRSSFSDLWGQRYGPVGDDGYNIDARPSPRVTRSMDFDLLVEPRETQSAMARGSDNLALGRIRDWYAAGMPDFVAPADADESPADSDADNDEHDDGVEAEGEDEMSYLMPLVSPSPESSASSTTTSASLPSISDLLARPRSDFTRRDQESRPFLRPSVLVPEEEDFEDSAPLVSELSERWIRHPLRQNPPNAPSPVPPVPSAPPPSPVTPSQPPTPVDTWSHLHGFQPHCGVTITSVGDDEGAVVENFTLESYPADLRAGRAVGVNAGVRDRQPVSSVETVDAEDLIVTSPSARARSRAQSTPPARPQSTTPSRQRRQSGAAGITPVAGPAFPARRPVPTTPITAPTSTIKSFCCGLFGNNKKKLPSRPNISTPTPIVPPPLVTPIPAAHTTIFEEDEDQDDLEIDPATQYPPRIVVEQEAEVEDNHVGSGIMDEGVRRRQSVRHSWVTVSRWLE</sequence>
<feature type="compositionally biased region" description="Low complexity" evidence="1">
    <location>
        <begin position="132"/>
        <end position="146"/>
    </location>
</feature>
<protein>
    <submittedName>
        <fullName evidence="2">Uncharacterized protein</fullName>
    </submittedName>
</protein>
<name>A0A4S9SCX9_AURPU</name>
<feature type="region of interest" description="Disordered" evidence="1">
    <location>
        <begin position="574"/>
        <end position="593"/>
    </location>
</feature>
<evidence type="ECO:0000256" key="1">
    <source>
        <dbReference type="SAM" id="MobiDB-lite"/>
    </source>
</evidence>
<dbReference type="AlphaFoldDB" id="A0A4S9SCX9"/>
<feature type="compositionally biased region" description="Low complexity" evidence="1">
    <location>
        <begin position="324"/>
        <end position="343"/>
    </location>
</feature>
<accession>A0A4S9SCX9</accession>
<organism evidence="2 3">
    <name type="scientific">Aureobasidium pullulans</name>
    <name type="common">Black yeast</name>
    <name type="synonym">Pullularia pullulans</name>
    <dbReference type="NCBI Taxonomy" id="5580"/>
    <lineage>
        <taxon>Eukaryota</taxon>
        <taxon>Fungi</taxon>
        <taxon>Dikarya</taxon>
        <taxon>Ascomycota</taxon>
        <taxon>Pezizomycotina</taxon>
        <taxon>Dothideomycetes</taxon>
        <taxon>Dothideomycetidae</taxon>
        <taxon>Dothideales</taxon>
        <taxon>Saccotheciaceae</taxon>
        <taxon>Aureobasidium</taxon>
    </lineage>
</organism>
<feature type="region of interest" description="Disordered" evidence="1">
    <location>
        <begin position="66"/>
        <end position="85"/>
    </location>
</feature>
<evidence type="ECO:0000313" key="2">
    <source>
        <dbReference type="EMBL" id="THZ08292.1"/>
    </source>
</evidence>
<gene>
    <name evidence="2" type="ORF">D6C91_10136</name>
</gene>
<evidence type="ECO:0000313" key="3">
    <source>
        <dbReference type="Proteomes" id="UP000308005"/>
    </source>
</evidence>